<sequence length="59" mass="6786">MRITEYRLMPRGRRTWAIPATQIRKVMLTRRVRVVGSHISGSIVGRKGLALNMARRVIV</sequence>
<reference evidence="2" key="1">
    <citation type="journal article" date="2020" name="Nat. Commun.">
        <title>Genome assembly of wild tea tree DASZ reveals pedigree and selection history of tea varieties.</title>
        <authorList>
            <person name="Zhang W."/>
            <person name="Zhang Y."/>
            <person name="Qiu H."/>
            <person name="Guo Y."/>
            <person name="Wan H."/>
            <person name="Zhang X."/>
            <person name="Scossa F."/>
            <person name="Alseekh S."/>
            <person name="Zhang Q."/>
            <person name="Wang P."/>
            <person name="Xu L."/>
            <person name="Schmidt M.H."/>
            <person name="Jia X."/>
            <person name="Li D."/>
            <person name="Zhu A."/>
            <person name="Guo F."/>
            <person name="Chen W."/>
            <person name="Ni D."/>
            <person name="Usadel B."/>
            <person name="Fernie A.R."/>
            <person name="Wen W."/>
        </authorList>
    </citation>
    <scope>NUCLEOTIDE SEQUENCE [LARGE SCALE GENOMIC DNA]</scope>
    <source>
        <strain evidence="2">cv. G240</strain>
    </source>
</reference>
<accession>A0A7J7G5F4</accession>
<dbReference type="EMBL" id="JACBKZ010000014">
    <property type="protein sequence ID" value="KAF5934516.1"/>
    <property type="molecule type" value="Genomic_DNA"/>
</dbReference>
<organism evidence="1 2">
    <name type="scientific">Camellia sinensis</name>
    <name type="common">Tea plant</name>
    <name type="synonym">Thea sinensis</name>
    <dbReference type="NCBI Taxonomy" id="4442"/>
    <lineage>
        <taxon>Eukaryota</taxon>
        <taxon>Viridiplantae</taxon>
        <taxon>Streptophyta</taxon>
        <taxon>Embryophyta</taxon>
        <taxon>Tracheophyta</taxon>
        <taxon>Spermatophyta</taxon>
        <taxon>Magnoliopsida</taxon>
        <taxon>eudicotyledons</taxon>
        <taxon>Gunneridae</taxon>
        <taxon>Pentapetalae</taxon>
        <taxon>asterids</taxon>
        <taxon>Ericales</taxon>
        <taxon>Theaceae</taxon>
        <taxon>Camellia</taxon>
    </lineage>
</organism>
<dbReference type="Proteomes" id="UP000593564">
    <property type="component" value="Unassembled WGS sequence"/>
</dbReference>
<reference evidence="1 2" key="2">
    <citation type="submission" date="2020-07" db="EMBL/GenBank/DDBJ databases">
        <title>Genome assembly of wild tea tree DASZ reveals pedigree and selection history of tea varieties.</title>
        <authorList>
            <person name="Zhang W."/>
        </authorList>
    </citation>
    <scope>NUCLEOTIDE SEQUENCE [LARGE SCALE GENOMIC DNA]</scope>
    <source>
        <strain evidence="2">cv. G240</strain>
        <tissue evidence="1">Leaf</tissue>
    </source>
</reference>
<protein>
    <submittedName>
        <fullName evidence="1">Uncharacterized protein</fullName>
    </submittedName>
</protein>
<keyword evidence="2" id="KW-1185">Reference proteome</keyword>
<name>A0A7J7G5F4_CAMSI</name>
<evidence type="ECO:0000313" key="2">
    <source>
        <dbReference type="Proteomes" id="UP000593564"/>
    </source>
</evidence>
<gene>
    <name evidence="1" type="ORF">HYC85_030687</name>
</gene>
<evidence type="ECO:0000313" key="1">
    <source>
        <dbReference type="EMBL" id="KAF5934516.1"/>
    </source>
</evidence>
<dbReference type="AlphaFoldDB" id="A0A7J7G5F4"/>
<proteinExistence type="predicted"/>
<comment type="caution">
    <text evidence="1">The sequence shown here is derived from an EMBL/GenBank/DDBJ whole genome shotgun (WGS) entry which is preliminary data.</text>
</comment>